<keyword evidence="3" id="KW-0808">Transferase</keyword>
<accession>A0A1U7HG46</accession>
<name>A0A1U7HG46_9CYAN</name>
<organism evidence="3 4">
    <name type="scientific">Hydrococcus rivularis NIES-593</name>
    <dbReference type="NCBI Taxonomy" id="1921803"/>
    <lineage>
        <taxon>Bacteria</taxon>
        <taxon>Bacillati</taxon>
        <taxon>Cyanobacteriota</taxon>
        <taxon>Cyanophyceae</taxon>
        <taxon>Pleurocapsales</taxon>
        <taxon>Hydrococcaceae</taxon>
        <taxon>Hydrococcus</taxon>
    </lineage>
</organism>
<dbReference type="InterPro" id="IPR052520">
    <property type="entry name" value="ATL_DNA_repair"/>
</dbReference>
<keyword evidence="1" id="KW-0227">DNA damage</keyword>
<dbReference type="PANTHER" id="PTHR42942">
    <property type="entry name" value="6-O-METHYLGUANINE DNA METHYLTRANSFERASE"/>
    <property type="match status" value="1"/>
</dbReference>
<dbReference type="AlphaFoldDB" id="A0A1U7HG46"/>
<gene>
    <name evidence="3" type="ORF">NIES593_12100</name>
</gene>
<dbReference type="STRING" id="1921803.NIES593_12100"/>
<proteinExistence type="predicted"/>
<evidence type="ECO:0000259" key="2">
    <source>
        <dbReference type="Pfam" id="PF01035"/>
    </source>
</evidence>
<dbReference type="InterPro" id="IPR014048">
    <property type="entry name" value="MethylDNA_cys_MeTrfase_DNA-bd"/>
</dbReference>
<evidence type="ECO:0000256" key="1">
    <source>
        <dbReference type="ARBA" id="ARBA00022763"/>
    </source>
</evidence>
<comment type="caution">
    <text evidence="3">The sequence shown here is derived from an EMBL/GenBank/DDBJ whole genome shotgun (WGS) entry which is preliminary data.</text>
</comment>
<dbReference type="EMBL" id="MRCB01000013">
    <property type="protein sequence ID" value="OKH22534.1"/>
    <property type="molecule type" value="Genomic_DNA"/>
</dbReference>
<dbReference type="GO" id="GO:0008168">
    <property type="term" value="F:methyltransferase activity"/>
    <property type="evidence" value="ECO:0007669"/>
    <property type="project" value="UniProtKB-KW"/>
</dbReference>
<keyword evidence="4" id="KW-1185">Reference proteome</keyword>
<dbReference type="GO" id="GO:0006281">
    <property type="term" value="P:DNA repair"/>
    <property type="evidence" value="ECO:0007669"/>
    <property type="project" value="InterPro"/>
</dbReference>
<dbReference type="Gene3D" id="1.10.10.10">
    <property type="entry name" value="Winged helix-like DNA-binding domain superfamily/Winged helix DNA-binding domain"/>
    <property type="match status" value="1"/>
</dbReference>
<dbReference type="Proteomes" id="UP000186868">
    <property type="component" value="Unassembled WGS sequence"/>
</dbReference>
<reference evidence="3 4" key="1">
    <citation type="submission" date="2016-11" db="EMBL/GenBank/DDBJ databases">
        <title>Draft Genome Sequences of Nine Cyanobacterial Strains from Diverse Habitats.</title>
        <authorList>
            <person name="Zhu T."/>
            <person name="Hou S."/>
            <person name="Lu X."/>
            <person name="Hess W.R."/>
        </authorList>
    </citation>
    <scope>NUCLEOTIDE SEQUENCE [LARGE SCALE GENOMIC DNA]</scope>
    <source>
        <strain evidence="3 4">NIES-593</strain>
    </source>
</reference>
<evidence type="ECO:0000313" key="3">
    <source>
        <dbReference type="EMBL" id="OKH22534.1"/>
    </source>
</evidence>
<dbReference type="Pfam" id="PF01035">
    <property type="entry name" value="DNA_binding_1"/>
    <property type="match status" value="1"/>
</dbReference>
<dbReference type="SUPFAM" id="SSF46767">
    <property type="entry name" value="Methylated DNA-protein cysteine methyltransferase, C-terminal domain"/>
    <property type="match status" value="1"/>
</dbReference>
<evidence type="ECO:0000313" key="4">
    <source>
        <dbReference type="Proteomes" id="UP000186868"/>
    </source>
</evidence>
<dbReference type="InterPro" id="IPR036388">
    <property type="entry name" value="WH-like_DNA-bd_sf"/>
</dbReference>
<protein>
    <submittedName>
        <fullName evidence="3">Methyltransferase</fullName>
    </submittedName>
</protein>
<sequence>MPVSQKTENCFIFALPMSAYDKIYAIVQQISYGRVATYGQVAELAGLYGQARLVGYALYQINTSASEIPWHRVINAKGEISYSSLRRGDDYLQRSLLEDEGIEFSQDGKIDLRRYQWQPENHI</sequence>
<dbReference type="InterPro" id="IPR036217">
    <property type="entry name" value="MethylDNA_cys_MeTrfase_DNAb"/>
</dbReference>
<dbReference type="CDD" id="cd06445">
    <property type="entry name" value="ATase"/>
    <property type="match status" value="1"/>
</dbReference>
<feature type="domain" description="Methylated-DNA-[protein]-cysteine S-methyltransferase DNA binding" evidence="2">
    <location>
        <begin position="20"/>
        <end position="102"/>
    </location>
</feature>
<dbReference type="PANTHER" id="PTHR42942:SF1">
    <property type="entry name" value="ALKYLTRANSFERASE-LIKE PROTEIN 1"/>
    <property type="match status" value="1"/>
</dbReference>
<keyword evidence="3" id="KW-0489">Methyltransferase</keyword>
<dbReference type="GO" id="GO:0032259">
    <property type="term" value="P:methylation"/>
    <property type="evidence" value="ECO:0007669"/>
    <property type="project" value="UniProtKB-KW"/>
</dbReference>